<evidence type="ECO:0000313" key="2">
    <source>
        <dbReference type="EMBL" id="KAF2579053.1"/>
    </source>
</evidence>
<dbReference type="AlphaFoldDB" id="A0A8S9JBU6"/>
<comment type="caution">
    <text evidence="2">The sequence shown here is derived from an EMBL/GenBank/DDBJ whole genome shotgun (WGS) entry which is preliminary data.</text>
</comment>
<proteinExistence type="predicted"/>
<name>A0A8S9JBU6_BRACR</name>
<feature type="region of interest" description="Disordered" evidence="1">
    <location>
        <begin position="181"/>
        <end position="207"/>
    </location>
</feature>
<protein>
    <submittedName>
        <fullName evidence="2">Uncharacterized protein</fullName>
    </submittedName>
</protein>
<organism evidence="2 3">
    <name type="scientific">Brassica cretica</name>
    <name type="common">Mustard</name>
    <dbReference type="NCBI Taxonomy" id="69181"/>
    <lineage>
        <taxon>Eukaryota</taxon>
        <taxon>Viridiplantae</taxon>
        <taxon>Streptophyta</taxon>
        <taxon>Embryophyta</taxon>
        <taxon>Tracheophyta</taxon>
        <taxon>Spermatophyta</taxon>
        <taxon>Magnoliopsida</taxon>
        <taxon>eudicotyledons</taxon>
        <taxon>Gunneridae</taxon>
        <taxon>Pentapetalae</taxon>
        <taxon>rosids</taxon>
        <taxon>malvids</taxon>
        <taxon>Brassicales</taxon>
        <taxon>Brassicaceae</taxon>
        <taxon>Brassiceae</taxon>
        <taxon>Brassica</taxon>
    </lineage>
</organism>
<feature type="compositionally biased region" description="Polar residues" evidence="1">
    <location>
        <begin position="181"/>
        <end position="197"/>
    </location>
</feature>
<dbReference type="EMBL" id="QGKW02001660">
    <property type="protein sequence ID" value="KAF2579053.1"/>
    <property type="molecule type" value="Genomic_DNA"/>
</dbReference>
<dbReference type="Proteomes" id="UP000712281">
    <property type="component" value="Unassembled WGS sequence"/>
</dbReference>
<gene>
    <name evidence="2" type="ORF">F2Q68_00002661</name>
</gene>
<evidence type="ECO:0000313" key="3">
    <source>
        <dbReference type="Proteomes" id="UP000712281"/>
    </source>
</evidence>
<reference evidence="2" key="1">
    <citation type="submission" date="2019-12" db="EMBL/GenBank/DDBJ databases">
        <title>Genome sequencing and annotation of Brassica cretica.</title>
        <authorList>
            <person name="Studholme D.J."/>
            <person name="Sarris P.F."/>
        </authorList>
    </citation>
    <scope>NUCLEOTIDE SEQUENCE</scope>
    <source>
        <strain evidence="2">PFS-001/15</strain>
        <tissue evidence="2">Leaf</tissue>
    </source>
</reference>
<sequence>MKRMKSCFLSSEGGLRRGLELKPSLFTAARRLVVVERLVFAQSKLSGVDLSSMAVATASPVTALSFFASCASFSHFARTLCGDYEPFSFSCFLGLLTLWWCSCGGAVETETGVASVPACVPEGVLFVQSAARLWSVAALGLYYFRIKARPLSARVFPVSGLAFYACWVWLRSYLQHKQQQQESNTKLQNRQQPNDLSLQGFRNPETNPTVKIQDKQVKNTSAKFQLKKRRSHRRIYQTPKTVPLKNCDDQLH</sequence>
<evidence type="ECO:0000256" key="1">
    <source>
        <dbReference type="SAM" id="MobiDB-lite"/>
    </source>
</evidence>
<accession>A0A8S9JBU6</accession>